<feature type="region of interest" description="Disordered" evidence="1">
    <location>
        <begin position="1"/>
        <end position="20"/>
    </location>
</feature>
<gene>
    <name evidence="2" type="ORF">I603_1355</name>
</gene>
<protein>
    <submittedName>
        <fullName evidence="2">Uncharacterized protein</fullName>
    </submittedName>
</protein>
<dbReference type="Proteomes" id="UP000092484">
    <property type="component" value="Unassembled WGS sequence"/>
</dbReference>
<dbReference type="EMBL" id="LZYB01000003">
    <property type="protein sequence ID" value="OBV10947.1"/>
    <property type="molecule type" value="Genomic_DNA"/>
</dbReference>
<dbReference type="AlphaFoldDB" id="A0A1A7BHN9"/>
<feature type="region of interest" description="Disordered" evidence="1">
    <location>
        <begin position="275"/>
        <end position="294"/>
    </location>
</feature>
<evidence type="ECO:0000313" key="2">
    <source>
        <dbReference type="EMBL" id="OBV10947.1"/>
    </source>
</evidence>
<proteinExistence type="predicted"/>
<comment type="caution">
    <text evidence="2">The sequence shown here is derived from an EMBL/GenBank/DDBJ whole genome shotgun (WGS) entry which is preliminary data.</text>
</comment>
<accession>A0A1A7BHN9</accession>
<dbReference type="Gene3D" id="3.30.1150.10">
    <property type="match status" value="1"/>
</dbReference>
<sequence length="294" mass="30887">MFGFRGIPSSSPPGYSPRDSASERSAALILSLALTAGLLSLMLLISHPRHKPDRLAESLVVLTARQISATAPDPPEEENIDEPEVFAKSPEEAAPQSRPLTIAPPPALPVMPVAPIKLAPVVLPEIPRTGDGPLITPGAESRGDQAHGPAGIAGAGGNGVSGNGSGGAGNGKGRGSQLIASWAPGMDFTKNYRVYPAAAREAKIEGAAYLKCFVLRYDRVRDCSLAAEQPKGHGFGEAALKTERWLRIRVHNQAGRRMYNQWVVVKTYFVLPPDEQGEGAGDGPPSAAEVEAVP</sequence>
<organism evidence="2 3">
    <name type="scientific">Erythrobacter dokdonensis DSW-74</name>
    <dbReference type="NCBI Taxonomy" id="1300349"/>
    <lineage>
        <taxon>Bacteria</taxon>
        <taxon>Pseudomonadati</taxon>
        <taxon>Pseudomonadota</taxon>
        <taxon>Alphaproteobacteria</taxon>
        <taxon>Sphingomonadales</taxon>
        <taxon>Erythrobacteraceae</taxon>
        <taxon>Erythrobacter/Porphyrobacter group</taxon>
        <taxon>Erythrobacter</taxon>
    </lineage>
</organism>
<evidence type="ECO:0000313" key="3">
    <source>
        <dbReference type="Proteomes" id="UP000092484"/>
    </source>
</evidence>
<reference evidence="2 3" key="1">
    <citation type="submission" date="2016-06" db="EMBL/GenBank/DDBJ databases">
        <title>Genome sequence of Porphyrobacter dokdonensis DSW-74.</title>
        <authorList>
            <person name="Kim J.F."/>
            <person name="Song J.Y."/>
        </authorList>
    </citation>
    <scope>NUCLEOTIDE SEQUENCE [LARGE SCALE GENOMIC DNA]</scope>
    <source>
        <strain evidence="2 3">DSW-74</strain>
    </source>
</reference>
<keyword evidence="3" id="KW-1185">Reference proteome</keyword>
<evidence type="ECO:0000256" key="1">
    <source>
        <dbReference type="SAM" id="MobiDB-lite"/>
    </source>
</evidence>
<dbReference type="STRING" id="1300349.I603_1355"/>
<name>A0A1A7BHN9_9SPHN</name>
<dbReference type="RefSeq" id="WP_068863417.1">
    <property type="nucleotide sequence ID" value="NZ_LZYB01000003.1"/>
</dbReference>
<feature type="region of interest" description="Disordered" evidence="1">
    <location>
        <begin position="132"/>
        <end position="174"/>
    </location>
</feature>
<feature type="compositionally biased region" description="Gly residues" evidence="1">
    <location>
        <begin position="151"/>
        <end position="174"/>
    </location>
</feature>